<evidence type="ECO:0000259" key="1">
    <source>
        <dbReference type="Pfam" id="PF05171"/>
    </source>
</evidence>
<organism evidence="2 3">
    <name type="scientific">Reyranella humidisoli</name>
    <dbReference type="NCBI Taxonomy" id="2849149"/>
    <lineage>
        <taxon>Bacteria</taxon>
        <taxon>Pseudomonadati</taxon>
        <taxon>Pseudomonadota</taxon>
        <taxon>Alphaproteobacteria</taxon>
        <taxon>Hyphomicrobiales</taxon>
        <taxon>Reyranellaceae</taxon>
        <taxon>Reyranella</taxon>
    </lineage>
</organism>
<proteinExistence type="predicted"/>
<dbReference type="CDD" id="cd16831">
    <property type="entry name" value="HemS-like_C"/>
    <property type="match status" value="1"/>
</dbReference>
<dbReference type="Pfam" id="PF05171">
    <property type="entry name" value="HemS"/>
    <property type="match status" value="2"/>
</dbReference>
<dbReference type="RefSeq" id="WP_216956983.1">
    <property type="nucleotide sequence ID" value="NZ_JAHOPB010000001.1"/>
</dbReference>
<dbReference type="InterPro" id="IPR007845">
    <property type="entry name" value="HemS/ChuX_dom"/>
</dbReference>
<comment type="caution">
    <text evidence="2">The sequence shown here is derived from an EMBL/GenBank/DDBJ whole genome shotgun (WGS) entry which is preliminary data.</text>
</comment>
<feature type="domain" description="Haemin-degrading HemS/ChuX" evidence="1">
    <location>
        <begin position="33"/>
        <end position="161"/>
    </location>
</feature>
<accession>A0ABS6IDL3</accession>
<sequence>MLSHSNTELATRWSRLRGEKPALRIRDAAATLGVGEAELVALGVGQTATPLTADWRGILNDMPAVGRVMCLTRNEHCVHERHGRFEEVDVKGAHAGIVLGTDIDLRLFLGQWKHGFAVREPLKQGERLSLQFFDGTGEAVHKIYATDETDRPAFDALIARYAAATPPEMKIAPGAVDTADRPDSEIDLEGLRAAWRGMKDTHEFFGMLGKFKVGRVQALRLVGEDLARELPVRSLRAAFEAAAADGTPVMVFVGNRGCIQIHTGPVKRLVATPGWFNVLDPDFNLHLRDEGVVRVFSVRKPTEDGIVTSLEAFDANGRNILLMFGARKPGKPELEDWRAIVANVEKQAAS</sequence>
<protein>
    <submittedName>
        <fullName evidence="2">Hemin-degrading factor</fullName>
    </submittedName>
</protein>
<dbReference type="CDD" id="cd16830">
    <property type="entry name" value="HemS-like_N"/>
    <property type="match status" value="1"/>
</dbReference>
<evidence type="ECO:0000313" key="2">
    <source>
        <dbReference type="EMBL" id="MBU8872686.1"/>
    </source>
</evidence>
<gene>
    <name evidence="2" type="ORF">KQ910_02880</name>
</gene>
<dbReference type="EMBL" id="JAHOPB010000001">
    <property type="protein sequence ID" value="MBU8872686.1"/>
    <property type="molecule type" value="Genomic_DNA"/>
</dbReference>
<reference evidence="2 3" key="1">
    <citation type="submission" date="2021-06" db="EMBL/GenBank/DDBJ databases">
        <authorList>
            <person name="Lee D.H."/>
        </authorList>
    </citation>
    <scope>NUCLEOTIDE SEQUENCE [LARGE SCALE GENOMIC DNA]</scope>
    <source>
        <strain evidence="2 3">MMS21-HV4-11</strain>
    </source>
</reference>
<keyword evidence="3" id="KW-1185">Reference proteome</keyword>
<feature type="domain" description="Haemin-degrading HemS/ChuX" evidence="1">
    <location>
        <begin position="212"/>
        <end position="343"/>
    </location>
</feature>
<name>A0ABS6IDL3_9HYPH</name>
<evidence type="ECO:0000313" key="3">
    <source>
        <dbReference type="Proteomes" id="UP000727907"/>
    </source>
</evidence>
<dbReference type="Proteomes" id="UP000727907">
    <property type="component" value="Unassembled WGS sequence"/>
</dbReference>